<dbReference type="AlphaFoldDB" id="A0A1M5I104"/>
<reference evidence="2" key="1">
    <citation type="submission" date="2016-11" db="EMBL/GenBank/DDBJ databases">
        <authorList>
            <person name="Varghese N."/>
            <person name="Submissions S."/>
        </authorList>
    </citation>
    <scope>NUCLEOTIDE SEQUENCE [LARGE SCALE GENOMIC DNA]</scope>
    <source>
        <strain evidence="2">DSM 22638</strain>
    </source>
</reference>
<proteinExistence type="predicted"/>
<dbReference type="STRING" id="570519.SAMN04488116_0349"/>
<organism evidence="1 2">
    <name type="scientific">Flagellimonas flava</name>
    <dbReference type="NCBI Taxonomy" id="570519"/>
    <lineage>
        <taxon>Bacteria</taxon>
        <taxon>Pseudomonadati</taxon>
        <taxon>Bacteroidota</taxon>
        <taxon>Flavobacteriia</taxon>
        <taxon>Flavobacteriales</taxon>
        <taxon>Flavobacteriaceae</taxon>
        <taxon>Flagellimonas</taxon>
    </lineage>
</organism>
<dbReference type="RefSeq" id="WP_073176179.1">
    <property type="nucleotide sequence ID" value="NZ_FQWL01000001.1"/>
</dbReference>
<gene>
    <name evidence="1" type="ORF">SAMN04488116_0349</name>
</gene>
<dbReference type="Proteomes" id="UP000184532">
    <property type="component" value="Unassembled WGS sequence"/>
</dbReference>
<dbReference type="EMBL" id="FQWL01000001">
    <property type="protein sequence ID" value="SHG21822.1"/>
    <property type="molecule type" value="Genomic_DNA"/>
</dbReference>
<keyword evidence="2" id="KW-1185">Reference proteome</keyword>
<name>A0A1M5I104_9FLAO</name>
<accession>A0A1M5I104</accession>
<protein>
    <submittedName>
        <fullName evidence="1">Uncharacterized protein</fullName>
    </submittedName>
</protein>
<evidence type="ECO:0000313" key="1">
    <source>
        <dbReference type="EMBL" id="SHG21822.1"/>
    </source>
</evidence>
<dbReference type="OrthoDB" id="1187639at2"/>
<sequence length="226" mass="26649">MAQLQQEEQDYYNWFDGITGVENSNLYEGTLTVENYALEKGSHRFFESPNYLVGSIVYDDETYFNISMKYDIYEDELLLGLRSDSGIKLLQLVKDRIKGFTIDGHRFRSMGCGMDEQVQGSGFYEVLQENASFSFLKKHYKEKFSKYGKNRIFHKFVDKTKYFLFYKNSCYTIKSKKDIFKIFPQFRTELNSRSPRKSKASNEAYLTRLLQTVDYLISNEKTTIPE</sequence>
<evidence type="ECO:0000313" key="2">
    <source>
        <dbReference type="Proteomes" id="UP000184532"/>
    </source>
</evidence>